<reference evidence="1" key="1">
    <citation type="submission" date="2025-08" db="UniProtKB">
        <authorList>
            <consortium name="Ensembl"/>
        </authorList>
    </citation>
    <scope>IDENTIFICATION</scope>
</reference>
<evidence type="ECO:0000313" key="2">
    <source>
        <dbReference type="Proteomes" id="UP000694521"/>
    </source>
</evidence>
<accession>A0A8B9ETC2</accession>
<keyword evidence="2" id="KW-1185">Reference proteome</keyword>
<protein>
    <submittedName>
        <fullName evidence="1">Uncharacterized protein</fullName>
    </submittedName>
</protein>
<reference evidence="1" key="2">
    <citation type="submission" date="2025-09" db="UniProtKB">
        <authorList>
            <consortium name="Ensembl"/>
        </authorList>
    </citation>
    <scope>IDENTIFICATION</scope>
</reference>
<proteinExistence type="predicted"/>
<dbReference type="Ensembl" id="ENSACDT00005031974.1">
    <property type="protein sequence ID" value="ENSACDP00005026809.1"/>
    <property type="gene ID" value="ENSACDG00005019383.1"/>
</dbReference>
<name>A0A8B9ETC2_ANSCY</name>
<dbReference type="Proteomes" id="UP000694521">
    <property type="component" value="Unplaced"/>
</dbReference>
<sequence>MQPVDYADVESRLSGSDNLSSKMHPFPCSALLTCFGNAHENTPFDQPNTSPLAMDEQKTEATSAVCLQPAPRAASSLRQAGQKGSEEMFKAFRHSEKHSRTNSNSSNHTAVQSVSAITESSVFAANELSQDAIVLCTHIPRPSIIHVPKEEEEEEEETQKELDMPVLENEPLPDLATSTRGGNSVEMKIFSLLISKIDVLIF</sequence>
<evidence type="ECO:0000313" key="1">
    <source>
        <dbReference type="Ensembl" id="ENSACDP00005026809.1"/>
    </source>
</evidence>
<dbReference type="AlphaFoldDB" id="A0A8B9ETC2"/>
<organism evidence="1 2">
    <name type="scientific">Anser cygnoides</name>
    <name type="common">Swan goose</name>
    <dbReference type="NCBI Taxonomy" id="8845"/>
    <lineage>
        <taxon>Eukaryota</taxon>
        <taxon>Metazoa</taxon>
        <taxon>Chordata</taxon>
        <taxon>Craniata</taxon>
        <taxon>Vertebrata</taxon>
        <taxon>Euteleostomi</taxon>
        <taxon>Archelosauria</taxon>
        <taxon>Archosauria</taxon>
        <taxon>Dinosauria</taxon>
        <taxon>Saurischia</taxon>
        <taxon>Theropoda</taxon>
        <taxon>Coelurosauria</taxon>
        <taxon>Aves</taxon>
        <taxon>Neognathae</taxon>
        <taxon>Galloanserae</taxon>
        <taxon>Anseriformes</taxon>
        <taxon>Anatidae</taxon>
        <taxon>Anserinae</taxon>
        <taxon>Anser</taxon>
    </lineage>
</organism>